<protein>
    <submittedName>
        <fullName evidence="1">Uncharacterized protein</fullName>
    </submittedName>
</protein>
<name>A0A538SVV2_UNCEI</name>
<reference evidence="1 2" key="1">
    <citation type="journal article" date="2019" name="Nat. Microbiol.">
        <title>Mediterranean grassland soil C-N compound turnover is dependent on rainfall and depth, and is mediated by genomically divergent microorganisms.</title>
        <authorList>
            <person name="Diamond S."/>
            <person name="Andeer P.F."/>
            <person name="Li Z."/>
            <person name="Crits-Christoph A."/>
            <person name="Burstein D."/>
            <person name="Anantharaman K."/>
            <person name="Lane K.R."/>
            <person name="Thomas B.C."/>
            <person name="Pan C."/>
            <person name="Northen T.R."/>
            <person name="Banfield J.F."/>
        </authorList>
    </citation>
    <scope>NUCLEOTIDE SEQUENCE [LARGE SCALE GENOMIC DNA]</scope>
    <source>
        <strain evidence="1">WS_4</strain>
    </source>
</reference>
<dbReference type="AlphaFoldDB" id="A0A538SVV2"/>
<dbReference type="SUPFAM" id="SSF56235">
    <property type="entry name" value="N-terminal nucleophile aminohydrolases (Ntn hydrolases)"/>
    <property type="match status" value="1"/>
</dbReference>
<comment type="caution">
    <text evidence="1">The sequence shown here is derived from an EMBL/GenBank/DDBJ whole genome shotgun (WGS) entry which is preliminary data.</text>
</comment>
<proteinExistence type="predicted"/>
<dbReference type="InterPro" id="IPR029055">
    <property type="entry name" value="Ntn_hydrolases_N"/>
</dbReference>
<accession>A0A538SVV2</accession>
<evidence type="ECO:0000313" key="1">
    <source>
        <dbReference type="EMBL" id="TMQ55481.1"/>
    </source>
</evidence>
<organism evidence="1 2">
    <name type="scientific">Eiseniibacteriota bacterium</name>
    <dbReference type="NCBI Taxonomy" id="2212470"/>
    <lineage>
        <taxon>Bacteria</taxon>
        <taxon>Candidatus Eiseniibacteriota</taxon>
    </lineage>
</organism>
<sequence length="65" mass="6949">MPLPTRWPEGRAKPGVVASPHRLASGAGLALLHRGGNARTAMVILVEDWSDLMVHAQVIRLDANA</sequence>
<feature type="non-terminal residue" evidence="1">
    <location>
        <position position="65"/>
    </location>
</feature>
<evidence type="ECO:0000313" key="2">
    <source>
        <dbReference type="Proteomes" id="UP000319829"/>
    </source>
</evidence>
<dbReference type="EMBL" id="VBOU01000024">
    <property type="protein sequence ID" value="TMQ55481.1"/>
    <property type="molecule type" value="Genomic_DNA"/>
</dbReference>
<gene>
    <name evidence="1" type="ORF">E6K74_03140</name>
</gene>
<dbReference type="Proteomes" id="UP000319829">
    <property type="component" value="Unassembled WGS sequence"/>
</dbReference>